<name>A0A015NG99_RHIIW</name>
<organism evidence="1 2">
    <name type="scientific">Rhizophagus irregularis (strain DAOM 197198w)</name>
    <name type="common">Glomus intraradices</name>
    <dbReference type="NCBI Taxonomy" id="1432141"/>
    <lineage>
        <taxon>Eukaryota</taxon>
        <taxon>Fungi</taxon>
        <taxon>Fungi incertae sedis</taxon>
        <taxon>Mucoromycota</taxon>
        <taxon>Glomeromycotina</taxon>
        <taxon>Glomeromycetes</taxon>
        <taxon>Glomerales</taxon>
        <taxon>Glomeraceae</taxon>
        <taxon>Rhizophagus</taxon>
    </lineage>
</organism>
<gene>
    <name evidence="1" type="ORF">RirG_015300</name>
</gene>
<comment type="caution">
    <text evidence="1">The sequence shown here is derived from an EMBL/GenBank/DDBJ whole genome shotgun (WGS) entry which is preliminary data.</text>
</comment>
<evidence type="ECO:0000313" key="2">
    <source>
        <dbReference type="Proteomes" id="UP000022910"/>
    </source>
</evidence>
<dbReference type="OrthoDB" id="10272749at2759"/>
<dbReference type="AlphaFoldDB" id="A0A015NG99"/>
<accession>A0A015NG99</accession>
<dbReference type="HOGENOM" id="CLU_2759085_0_0_1"/>
<reference evidence="1 2" key="1">
    <citation type="submission" date="2014-02" db="EMBL/GenBank/DDBJ databases">
        <title>Single nucleus genome sequencing reveals high similarity among nuclei of an endomycorrhizal fungus.</title>
        <authorList>
            <person name="Lin K."/>
            <person name="Geurts R."/>
            <person name="Zhang Z."/>
            <person name="Limpens E."/>
            <person name="Saunders D.G."/>
            <person name="Mu D."/>
            <person name="Pang E."/>
            <person name="Cao H."/>
            <person name="Cha H."/>
            <person name="Lin T."/>
            <person name="Zhou Q."/>
            <person name="Shang Y."/>
            <person name="Li Y."/>
            <person name="Ivanov S."/>
            <person name="Sharma T."/>
            <person name="Velzen R.V."/>
            <person name="Ruijter N.D."/>
            <person name="Aanen D.K."/>
            <person name="Win J."/>
            <person name="Kamoun S."/>
            <person name="Bisseling T."/>
            <person name="Huang S."/>
        </authorList>
    </citation>
    <scope>NUCLEOTIDE SEQUENCE [LARGE SCALE GENOMIC DNA]</scope>
    <source>
        <strain evidence="2">DAOM197198w</strain>
    </source>
</reference>
<protein>
    <submittedName>
        <fullName evidence="1">Uncharacterized protein</fullName>
    </submittedName>
</protein>
<dbReference type="EMBL" id="JEMT01009153">
    <property type="protein sequence ID" value="EXX78398.1"/>
    <property type="molecule type" value="Genomic_DNA"/>
</dbReference>
<keyword evidence="2" id="KW-1185">Reference proteome</keyword>
<sequence>MKIADEVITSRVDYAIKFLEELIYITERKSTRGLPIIFSNVKASHINIELEVKNNKWTRIEKNTCIGPES</sequence>
<proteinExistence type="predicted"/>
<dbReference type="Proteomes" id="UP000022910">
    <property type="component" value="Unassembled WGS sequence"/>
</dbReference>
<evidence type="ECO:0000313" key="1">
    <source>
        <dbReference type="EMBL" id="EXX78398.1"/>
    </source>
</evidence>